<comment type="function">
    <text evidence="1">Broad specificity carboxypetidase that releases amino acids sequentially from the C-terminus, including neutral, aromatic, polar and basic residues.</text>
</comment>
<accession>A0ABT2Y8K4</accession>
<dbReference type="PRINTS" id="PR00998">
    <property type="entry name" value="CRBOXYPTASET"/>
</dbReference>
<keyword evidence="1" id="KW-0645">Protease</keyword>
<comment type="similarity">
    <text evidence="1">Belongs to the peptidase M32 family.</text>
</comment>
<dbReference type="GO" id="GO:0004180">
    <property type="term" value="F:carboxypeptidase activity"/>
    <property type="evidence" value="ECO:0007669"/>
    <property type="project" value="UniProtKB-KW"/>
</dbReference>
<comment type="caution">
    <text evidence="2">The sequence shown here is derived from an EMBL/GenBank/DDBJ whole genome shotgun (WGS) entry which is preliminary data.</text>
</comment>
<dbReference type="Pfam" id="PF02074">
    <property type="entry name" value="Peptidase_M32"/>
    <property type="match status" value="1"/>
</dbReference>
<organism evidence="2 3">
    <name type="scientific">Roseateles oligotrophus</name>
    <dbReference type="NCBI Taxonomy" id="1769250"/>
    <lineage>
        <taxon>Bacteria</taxon>
        <taxon>Pseudomonadati</taxon>
        <taxon>Pseudomonadota</taxon>
        <taxon>Betaproteobacteria</taxon>
        <taxon>Burkholderiales</taxon>
        <taxon>Sphaerotilaceae</taxon>
        <taxon>Roseateles</taxon>
    </lineage>
</organism>
<keyword evidence="2" id="KW-0614">Plasmid</keyword>
<dbReference type="PANTHER" id="PTHR34217:SF1">
    <property type="entry name" value="CARBOXYPEPTIDASE 1"/>
    <property type="match status" value="1"/>
</dbReference>
<dbReference type="Gene3D" id="1.10.1370.30">
    <property type="match status" value="1"/>
</dbReference>
<dbReference type="RefSeq" id="WP_263569254.1">
    <property type="nucleotide sequence ID" value="NZ_JAJIRN010000001.1"/>
</dbReference>
<evidence type="ECO:0000313" key="2">
    <source>
        <dbReference type="EMBL" id="MCV2366616.1"/>
    </source>
</evidence>
<dbReference type="Proteomes" id="UP001209701">
    <property type="component" value="Unassembled WGS sequence"/>
</dbReference>
<dbReference type="CDD" id="cd06460">
    <property type="entry name" value="M32_Taq"/>
    <property type="match status" value="1"/>
</dbReference>
<reference evidence="2 3" key="1">
    <citation type="submission" date="2021-11" db="EMBL/GenBank/DDBJ databases">
        <authorList>
            <person name="Liang Q."/>
            <person name="Mou H."/>
            <person name="Liu Z."/>
        </authorList>
    </citation>
    <scope>NUCLEOTIDE SEQUENCE [LARGE SCALE GENOMIC DNA]</scope>
    <source>
        <strain evidence="2 3">CHU3</strain>
    </source>
</reference>
<evidence type="ECO:0000313" key="3">
    <source>
        <dbReference type="Proteomes" id="UP001209701"/>
    </source>
</evidence>
<keyword evidence="1" id="KW-0482">Metalloprotease</keyword>
<protein>
    <recommendedName>
        <fullName evidence="1">Metal-dependent carboxypeptidase</fullName>
        <ecNumber evidence="1">3.4.17.19</ecNumber>
    </recommendedName>
</protein>
<keyword evidence="1" id="KW-0479">Metal-binding</keyword>
<dbReference type="SUPFAM" id="SSF55486">
    <property type="entry name" value="Metalloproteases ('zincins'), catalytic domain"/>
    <property type="match status" value="1"/>
</dbReference>
<proteinExistence type="inferred from homology"/>
<evidence type="ECO:0000256" key="1">
    <source>
        <dbReference type="PIRNR" id="PIRNR006615"/>
    </source>
</evidence>
<dbReference type="InterPro" id="IPR001333">
    <property type="entry name" value="Peptidase_M32_Taq"/>
</dbReference>
<comment type="catalytic activity">
    <reaction evidence="1">
        <text>Release of a C-terminal amino acid with broad specificity, except for -Pro.</text>
        <dbReference type="EC" id="3.4.17.19"/>
    </reaction>
</comment>
<keyword evidence="3" id="KW-1185">Reference proteome</keyword>
<gene>
    <name evidence="2" type="ORF">LNV07_00680</name>
</gene>
<name>A0ABT2Y8K4_9BURK</name>
<dbReference type="PIRSF" id="PIRSF006615">
    <property type="entry name" value="Zn_crbxpep_Taq"/>
    <property type="match status" value="1"/>
</dbReference>
<keyword evidence="1 2" id="KW-0121">Carboxypeptidase</keyword>
<dbReference type="PROSITE" id="PS52034">
    <property type="entry name" value="PEPTIDASE_M32"/>
    <property type="match status" value="1"/>
</dbReference>
<dbReference type="PANTHER" id="PTHR34217">
    <property type="entry name" value="METAL-DEPENDENT CARBOXYPEPTIDASE"/>
    <property type="match status" value="1"/>
</dbReference>
<keyword evidence="1" id="KW-0378">Hydrolase</keyword>
<sequence>MSTPAYNELHQRHQRLHRLAHLQAIAQWDQSANMPSKGNEARSLALAEMGGMLHQLATEPQLKGLLDAAEAEALSGDQRANLREMRRSWKASNALPQSLVEAKSLANSRCEHAWRTQRPANDWAGHLPLLRECIRLAREEARCLSESSGLGLYDALMDQYEPGMRAAEVDRVFGDLRSWLPALIKEVQAKQAQEQTLRPQGPFPKDAQRALGLAAMQLVGFDFEAGRLDESAHPFCGGVPEDVRITTRYREDDFLPSLMGVIHETGHARYEQNLPREWLGQPLGQARSMGVHESQSLSFEMQLGSHPAFAKLLSPLVIKHLGAQAAFEPANLNRLLTRVHPAFIRVDADEVTYPAHVILRYEIERALIEGQIECEDIPALWDTKMMELLGVDTRGNYKDGCMQDVHWGCGLIGYFPCYTLGAMYAAQWFAAMRRSMPSLDADIAAGNLAPIFDWLRSNIWLQGSRLETPGLVKAASGETLNPAHFKAHLQARYLA</sequence>
<dbReference type="EC" id="3.4.17.19" evidence="1"/>
<dbReference type="EMBL" id="JAJIRN010000001">
    <property type="protein sequence ID" value="MCV2366616.1"/>
    <property type="molecule type" value="Genomic_DNA"/>
</dbReference>